<evidence type="ECO:0000256" key="3">
    <source>
        <dbReference type="ARBA" id="ARBA00034247"/>
    </source>
</evidence>
<dbReference type="Pfam" id="PF00990">
    <property type="entry name" value="GGDEF"/>
    <property type="match status" value="1"/>
</dbReference>
<keyword evidence="4" id="KW-1133">Transmembrane helix</keyword>
<keyword evidence="4" id="KW-0472">Membrane</keyword>
<dbReference type="SUPFAM" id="SSF55073">
    <property type="entry name" value="Nucleotide cyclase"/>
    <property type="match status" value="1"/>
</dbReference>
<dbReference type="GO" id="GO:1902201">
    <property type="term" value="P:negative regulation of bacterial-type flagellum-dependent cell motility"/>
    <property type="evidence" value="ECO:0007669"/>
    <property type="project" value="TreeGrafter"/>
</dbReference>
<dbReference type="PROSITE" id="PS50887">
    <property type="entry name" value="GGDEF"/>
    <property type="match status" value="1"/>
</dbReference>
<dbReference type="InterPro" id="IPR000160">
    <property type="entry name" value="GGDEF_dom"/>
</dbReference>
<dbReference type="Proteomes" id="UP001139028">
    <property type="component" value="Unassembled WGS sequence"/>
</dbReference>
<dbReference type="FunFam" id="3.30.70.270:FF:000001">
    <property type="entry name" value="Diguanylate cyclase domain protein"/>
    <property type="match status" value="1"/>
</dbReference>
<dbReference type="Gene3D" id="2.60.40.2380">
    <property type="match status" value="1"/>
</dbReference>
<dbReference type="InterPro" id="IPR029787">
    <property type="entry name" value="Nucleotide_cyclase"/>
</dbReference>
<dbReference type="Pfam" id="PF07696">
    <property type="entry name" value="7TMR-DISMED2"/>
    <property type="match status" value="1"/>
</dbReference>
<name>A0A9X2EM14_9GAMM</name>
<dbReference type="InterPro" id="IPR043128">
    <property type="entry name" value="Rev_trsase/Diguanyl_cyclase"/>
</dbReference>
<dbReference type="CDD" id="cd01949">
    <property type="entry name" value="GGDEF"/>
    <property type="match status" value="1"/>
</dbReference>
<accession>A0A9X2EM14</accession>
<feature type="transmembrane region" description="Helical" evidence="4">
    <location>
        <begin position="322"/>
        <end position="342"/>
    </location>
</feature>
<proteinExistence type="predicted"/>
<dbReference type="InterPro" id="IPR011622">
    <property type="entry name" value="7TMR_DISM_rcpt_extracell_dom2"/>
</dbReference>
<dbReference type="NCBIfam" id="TIGR00254">
    <property type="entry name" value="GGDEF"/>
    <property type="match status" value="1"/>
</dbReference>
<dbReference type="SMART" id="SM00267">
    <property type="entry name" value="GGDEF"/>
    <property type="match status" value="1"/>
</dbReference>
<keyword evidence="4" id="KW-0812">Transmembrane</keyword>
<dbReference type="InterPro" id="IPR050469">
    <property type="entry name" value="Diguanylate_Cyclase"/>
</dbReference>
<organism evidence="6 7">
    <name type="scientific">Microbulbifer okhotskensis</name>
    <dbReference type="NCBI Taxonomy" id="2926617"/>
    <lineage>
        <taxon>Bacteria</taxon>
        <taxon>Pseudomonadati</taxon>
        <taxon>Pseudomonadota</taxon>
        <taxon>Gammaproteobacteria</taxon>
        <taxon>Cellvibrionales</taxon>
        <taxon>Microbulbiferaceae</taxon>
        <taxon>Microbulbifer</taxon>
    </lineage>
</organism>
<dbReference type="RefSeq" id="WP_252466338.1">
    <property type="nucleotide sequence ID" value="NZ_JALBWM010000036.1"/>
</dbReference>
<feature type="domain" description="GGDEF" evidence="5">
    <location>
        <begin position="453"/>
        <end position="584"/>
    </location>
</feature>
<dbReference type="AlphaFoldDB" id="A0A9X2EM14"/>
<evidence type="ECO:0000313" key="6">
    <source>
        <dbReference type="EMBL" id="MCO1334729.1"/>
    </source>
</evidence>
<feature type="transmembrane region" description="Helical" evidence="4">
    <location>
        <begin position="175"/>
        <end position="197"/>
    </location>
</feature>
<dbReference type="GO" id="GO:0043709">
    <property type="term" value="P:cell adhesion involved in single-species biofilm formation"/>
    <property type="evidence" value="ECO:0007669"/>
    <property type="project" value="TreeGrafter"/>
</dbReference>
<sequence>MPQVSQAHPVLEVTSLEAGSKLSGLNEIWHDVTGMESVSDAVAAHKMKYFVPLDSAGSTGLKSGAFWSHFVLKNSSSSAVTVSIEYIDNQLMGLMAFSRLRGGTGPYVESANLSISQPFSARAIKHHRFAFPITIPPSSSKEMMVKFDAGTLGVVFPSMRVWTPSQLQERSKTEAILTSFLFGGYFLMAILALIGAITMRENILYLYSVYSAAKIWVWGTLLGYTHQYLIQDNFHWSYLSLSSAAAILTGILFSRCFLETAKYTPRMDYVLQLIMLNGVLLIICVVFQWEAMADILMVLALFLYPGVVIVAMVRWRQGNSAAAVFALGWATLVLGLLVQAMRDLGFVVHNPINYYWPPVASFVEMLAIMIAISLMVQRLRRQKEVAERKYLQHLEASRTDLEYQVQLRTQELEFAKVRAEQEARTDPLTGVFNRRCFFEESGSLVRVAIKNDLPLYVLMLDLDNFKLVNDIHGHLIGDQALCATTRVISQHVRDVDIFGRIGGEEFALVLSASTEGALAVAQRIHRDIAKIVIKSAVGQVQFTASIGIAGLQGEEGILELMQRADAALYQAKRAGRNRIIECAET</sequence>
<dbReference type="EC" id="2.7.7.65" evidence="2"/>
<feature type="transmembrane region" description="Helical" evidence="4">
    <location>
        <begin position="354"/>
        <end position="376"/>
    </location>
</feature>
<dbReference type="EMBL" id="JALBWM010000036">
    <property type="protein sequence ID" value="MCO1334729.1"/>
    <property type="molecule type" value="Genomic_DNA"/>
</dbReference>
<dbReference type="Gene3D" id="3.30.70.270">
    <property type="match status" value="1"/>
</dbReference>
<evidence type="ECO:0000256" key="1">
    <source>
        <dbReference type="ARBA" id="ARBA00001946"/>
    </source>
</evidence>
<keyword evidence="7" id="KW-1185">Reference proteome</keyword>
<evidence type="ECO:0000259" key="5">
    <source>
        <dbReference type="PROSITE" id="PS50887"/>
    </source>
</evidence>
<protein>
    <recommendedName>
        <fullName evidence="2">diguanylate cyclase</fullName>
        <ecNumber evidence="2">2.7.7.65</ecNumber>
    </recommendedName>
</protein>
<dbReference type="PANTHER" id="PTHR45138:SF9">
    <property type="entry name" value="DIGUANYLATE CYCLASE DGCM-RELATED"/>
    <property type="match status" value="1"/>
</dbReference>
<feature type="transmembrane region" description="Helical" evidence="4">
    <location>
        <begin position="295"/>
        <end position="315"/>
    </location>
</feature>
<dbReference type="GO" id="GO:0052621">
    <property type="term" value="F:diguanylate cyclase activity"/>
    <property type="evidence" value="ECO:0007669"/>
    <property type="project" value="UniProtKB-EC"/>
</dbReference>
<feature type="transmembrane region" description="Helical" evidence="4">
    <location>
        <begin position="204"/>
        <end position="224"/>
    </location>
</feature>
<evidence type="ECO:0000256" key="4">
    <source>
        <dbReference type="SAM" id="Phobius"/>
    </source>
</evidence>
<evidence type="ECO:0000256" key="2">
    <source>
        <dbReference type="ARBA" id="ARBA00012528"/>
    </source>
</evidence>
<dbReference type="PANTHER" id="PTHR45138">
    <property type="entry name" value="REGULATORY COMPONENTS OF SENSORY TRANSDUCTION SYSTEM"/>
    <property type="match status" value="1"/>
</dbReference>
<dbReference type="InterPro" id="IPR011623">
    <property type="entry name" value="7TMR_DISM_rcpt_extracell_dom1"/>
</dbReference>
<reference evidence="6" key="1">
    <citation type="journal article" date="2022" name="Arch. Microbiol.">
        <title>Microbulbifer okhotskensis sp. nov., isolated from a deep bottom sediment of the Okhotsk Sea.</title>
        <authorList>
            <person name="Romanenko L."/>
            <person name="Kurilenko V."/>
            <person name="Otstavnykh N."/>
            <person name="Velansky P."/>
            <person name="Isaeva M."/>
            <person name="Mikhailov V."/>
        </authorList>
    </citation>
    <scope>NUCLEOTIDE SEQUENCE</scope>
    <source>
        <strain evidence="6">OS29</strain>
    </source>
</reference>
<feature type="transmembrane region" description="Helical" evidence="4">
    <location>
        <begin position="236"/>
        <end position="258"/>
    </location>
</feature>
<dbReference type="GO" id="GO:0005886">
    <property type="term" value="C:plasma membrane"/>
    <property type="evidence" value="ECO:0007669"/>
    <property type="project" value="TreeGrafter"/>
</dbReference>
<dbReference type="Pfam" id="PF07695">
    <property type="entry name" value="7TMR-DISM_7TM"/>
    <property type="match status" value="1"/>
</dbReference>
<comment type="caution">
    <text evidence="6">The sequence shown here is derived from an EMBL/GenBank/DDBJ whole genome shotgun (WGS) entry which is preliminary data.</text>
</comment>
<gene>
    <name evidence="6" type="ORF">MO867_10290</name>
</gene>
<comment type="catalytic activity">
    <reaction evidence="3">
        <text>2 GTP = 3',3'-c-di-GMP + 2 diphosphate</text>
        <dbReference type="Rhea" id="RHEA:24898"/>
        <dbReference type="ChEBI" id="CHEBI:33019"/>
        <dbReference type="ChEBI" id="CHEBI:37565"/>
        <dbReference type="ChEBI" id="CHEBI:58805"/>
        <dbReference type="EC" id="2.7.7.65"/>
    </reaction>
</comment>
<feature type="transmembrane region" description="Helical" evidence="4">
    <location>
        <begin position="270"/>
        <end position="289"/>
    </location>
</feature>
<comment type="cofactor">
    <cofactor evidence="1">
        <name>Mg(2+)</name>
        <dbReference type="ChEBI" id="CHEBI:18420"/>
    </cofactor>
</comment>
<evidence type="ECO:0000313" key="7">
    <source>
        <dbReference type="Proteomes" id="UP001139028"/>
    </source>
</evidence>